<dbReference type="PANTHER" id="PTHR43701:SF2">
    <property type="entry name" value="MEMBRANE TRANSPORTER PROTEIN YJNA-RELATED"/>
    <property type="match status" value="1"/>
</dbReference>
<feature type="transmembrane region" description="Helical" evidence="6">
    <location>
        <begin position="139"/>
        <end position="170"/>
    </location>
</feature>
<comment type="caution">
    <text evidence="7">The sequence shown here is derived from an EMBL/GenBank/DDBJ whole genome shotgun (WGS) entry which is preliminary data.</text>
</comment>
<feature type="transmembrane region" description="Helical" evidence="6">
    <location>
        <begin position="6"/>
        <end position="28"/>
    </location>
</feature>
<evidence type="ECO:0000256" key="3">
    <source>
        <dbReference type="ARBA" id="ARBA00022692"/>
    </source>
</evidence>
<keyword evidence="3 6" id="KW-0812">Transmembrane</keyword>
<comment type="similarity">
    <text evidence="2 6">Belongs to the 4-toluene sulfonate uptake permease (TSUP) (TC 2.A.102) family.</text>
</comment>
<name>A0ABU0DZX1_9FIRM</name>
<feature type="transmembrane region" description="Helical" evidence="6">
    <location>
        <begin position="205"/>
        <end position="227"/>
    </location>
</feature>
<evidence type="ECO:0000256" key="6">
    <source>
        <dbReference type="RuleBase" id="RU363041"/>
    </source>
</evidence>
<feature type="transmembrane region" description="Helical" evidence="6">
    <location>
        <begin position="239"/>
        <end position="259"/>
    </location>
</feature>
<keyword evidence="6" id="KW-1003">Cell membrane</keyword>
<feature type="transmembrane region" description="Helical" evidence="6">
    <location>
        <begin position="72"/>
        <end position="95"/>
    </location>
</feature>
<dbReference type="PANTHER" id="PTHR43701">
    <property type="entry name" value="MEMBRANE TRANSPORTER PROTEIN MJ0441-RELATED"/>
    <property type="match status" value="1"/>
</dbReference>
<sequence>MKHLIYFIVIFLSNTIGSIAGLGGGVIIKPMLDMLAYDPLSTITIYSSIAVFAMSISSTYKQIRNGVSINYIKSFMLAIGSVLGGFLGNEVFNILFSHPSLSSTHVLLIQIVLSVLSLLLVLFYNQYGKKSYHLTSNVIYLLTGIFLGSFSTLLGIGGGPINVTVLIILFSLQMKEAVVYSIITIFFSQLSKLISVYLATQFHSIDLSILVVILPAAFIGGYLGGYISKRLDDSKVKQLYKYIVVVVILINLYNAVVVLV</sequence>
<feature type="transmembrane region" description="Helical" evidence="6">
    <location>
        <begin position="40"/>
        <end position="60"/>
    </location>
</feature>
<gene>
    <name evidence="7" type="ORF">J2S15_000909</name>
</gene>
<protein>
    <recommendedName>
        <fullName evidence="6">Probable membrane transporter protein</fullName>
    </recommendedName>
</protein>
<keyword evidence="4 6" id="KW-1133">Transmembrane helix</keyword>
<reference evidence="7 8" key="1">
    <citation type="submission" date="2023-07" db="EMBL/GenBank/DDBJ databases">
        <title>Genomic Encyclopedia of Type Strains, Phase IV (KMG-IV): sequencing the most valuable type-strain genomes for metagenomic binning, comparative biology and taxonomic classification.</title>
        <authorList>
            <person name="Goeker M."/>
        </authorList>
    </citation>
    <scope>NUCLEOTIDE SEQUENCE [LARGE SCALE GENOMIC DNA]</scope>
    <source>
        <strain evidence="7 8">DSM 16784</strain>
    </source>
</reference>
<dbReference type="InterPro" id="IPR002781">
    <property type="entry name" value="TM_pro_TauE-like"/>
</dbReference>
<evidence type="ECO:0000256" key="2">
    <source>
        <dbReference type="ARBA" id="ARBA00009142"/>
    </source>
</evidence>
<proteinExistence type="inferred from homology"/>
<dbReference type="Proteomes" id="UP001230220">
    <property type="component" value="Unassembled WGS sequence"/>
</dbReference>
<keyword evidence="8" id="KW-1185">Reference proteome</keyword>
<evidence type="ECO:0000313" key="7">
    <source>
        <dbReference type="EMBL" id="MDQ0360178.1"/>
    </source>
</evidence>
<dbReference type="RefSeq" id="WP_307405860.1">
    <property type="nucleotide sequence ID" value="NZ_JAUSUR010000001.1"/>
</dbReference>
<dbReference type="Pfam" id="PF01925">
    <property type="entry name" value="TauE"/>
    <property type="match status" value="1"/>
</dbReference>
<dbReference type="InterPro" id="IPR051598">
    <property type="entry name" value="TSUP/Inactive_protease-like"/>
</dbReference>
<keyword evidence="5 6" id="KW-0472">Membrane</keyword>
<feature type="transmembrane region" description="Helical" evidence="6">
    <location>
        <begin position="107"/>
        <end position="127"/>
    </location>
</feature>
<comment type="subcellular location">
    <subcellularLocation>
        <location evidence="6">Cell membrane</location>
        <topology evidence="6">Multi-pass membrane protein</topology>
    </subcellularLocation>
    <subcellularLocation>
        <location evidence="1">Membrane</location>
        <topology evidence="1">Multi-pass membrane protein</topology>
    </subcellularLocation>
</comment>
<accession>A0ABU0DZX1</accession>
<evidence type="ECO:0000256" key="1">
    <source>
        <dbReference type="ARBA" id="ARBA00004141"/>
    </source>
</evidence>
<evidence type="ECO:0000256" key="4">
    <source>
        <dbReference type="ARBA" id="ARBA00022989"/>
    </source>
</evidence>
<dbReference type="EMBL" id="JAUSUR010000001">
    <property type="protein sequence ID" value="MDQ0360178.1"/>
    <property type="molecule type" value="Genomic_DNA"/>
</dbReference>
<organism evidence="7 8">
    <name type="scientific">Breznakia pachnodae</name>
    <dbReference type="NCBI Taxonomy" id="265178"/>
    <lineage>
        <taxon>Bacteria</taxon>
        <taxon>Bacillati</taxon>
        <taxon>Bacillota</taxon>
        <taxon>Erysipelotrichia</taxon>
        <taxon>Erysipelotrichales</taxon>
        <taxon>Erysipelotrichaceae</taxon>
        <taxon>Breznakia</taxon>
    </lineage>
</organism>
<feature type="transmembrane region" description="Helical" evidence="6">
    <location>
        <begin position="177"/>
        <end position="199"/>
    </location>
</feature>
<evidence type="ECO:0000256" key="5">
    <source>
        <dbReference type="ARBA" id="ARBA00023136"/>
    </source>
</evidence>
<evidence type="ECO:0000313" key="8">
    <source>
        <dbReference type="Proteomes" id="UP001230220"/>
    </source>
</evidence>